<keyword evidence="3" id="KW-1185">Reference proteome</keyword>
<evidence type="ECO:0000256" key="1">
    <source>
        <dbReference type="SAM" id="MobiDB-lite"/>
    </source>
</evidence>
<name>A0A9W9DXM4_9AGAR</name>
<proteinExistence type="predicted"/>
<dbReference type="EMBL" id="JAOTPV010000001">
    <property type="protein sequence ID" value="KAJ4491019.1"/>
    <property type="molecule type" value="Genomic_DNA"/>
</dbReference>
<reference evidence="2" key="1">
    <citation type="submission" date="2022-08" db="EMBL/GenBank/DDBJ databases">
        <title>A Global Phylogenomic Analysis of the Shiitake Genus Lentinula.</title>
        <authorList>
            <consortium name="DOE Joint Genome Institute"/>
            <person name="Sierra-Patev S."/>
            <person name="Min B."/>
            <person name="Naranjo-Ortiz M."/>
            <person name="Looney B."/>
            <person name="Konkel Z."/>
            <person name="Slot J.C."/>
            <person name="Sakamoto Y."/>
            <person name="Steenwyk J.L."/>
            <person name="Rokas A."/>
            <person name="Carro J."/>
            <person name="Camarero S."/>
            <person name="Ferreira P."/>
            <person name="Molpeceres G."/>
            <person name="Ruiz-Duenas F.J."/>
            <person name="Serrano A."/>
            <person name="Henrissat B."/>
            <person name="Drula E."/>
            <person name="Hughes K.W."/>
            <person name="Mata J.L."/>
            <person name="Ishikawa N.K."/>
            <person name="Vargas-Isla R."/>
            <person name="Ushijima S."/>
            <person name="Smith C.A."/>
            <person name="Ahrendt S."/>
            <person name="Andreopoulos W."/>
            <person name="He G."/>
            <person name="Labutti K."/>
            <person name="Lipzen A."/>
            <person name="Ng V."/>
            <person name="Riley R."/>
            <person name="Sandor L."/>
            <person name="Barry K."/>
            <person name="Martinez A.T."/>
            <person name="Xiao Y."/>
            <person name="Gibbons J.G."/>
            <person name="Terashima K."/>
            <person name="Grigoriev I.V."/>
            <person name="Hibbett D.S."/>
        </authorList>
    </citation>
    <scope>NUCLEOTIDE SEQUENCE</scope>
    <source>
        <strain evidence="2">JLM2183</strain>
    </source>
</reference>
<dbReference type="AlphaFoldDB" id="A0A9W9DXM4"/>
<feature type="compositionally biased region" description="Basic and acidic residues" evidence="1">
    <location>
        <begin position="16"/>
        <end position="25"/>
    </location>
</feature>
<feature type="region of interest" description="Disordered" evidence="1">
    <location>
        <begin position="48"/>
        <end position="74"/>
    </location>
</feature>
<dbReference type="Proteomes" id="UP001150266">
    <property type="component" value="Unassembled WGS sequence"/>
</dbReference>
<feature type="compositionally biased region" description="Low complexity" evidence="1">
    <location>
        <begin position="54"/>
        <end position="64"/>
    </location>
</feature>
<feature type="region of interest" description="Disordered" evidence="1">
    <location>
        <begin position="1"/>
        <end position="25"/>
    </location>
</feature>
<organism evidence="2 3">
    <name type="scientific">Lentinula aciculospora</name>
    <dbReference type="NCBI Taxonomy" id="153920"/>
    <lineage>
        <taxon>Eukaryota</taxon>
        <taxon>Fungi</taxon>
        <taxon>Dikarya</taxon>
        <taxon>Basidiomycota</taxon>
        <taxon>Agaricomycotina</taxon>
        <taxon>Agaricomycetes</taxon>
        <taxon>Agaricomycetidae</taxon>
        <taxon>Agaricales</taxon>
        <taxon>Marasmiineae</taxon>
        <taxon>Omphalotaceae</taxon>
        <taxon>Lentinula</taxon>
    </lineage>
</organism>
<gene>
    <name evidence="2" type="ORF">J3R30DRAFT_168738</name>
</gene>
<comment type="caution">
    <text evidence="2">The sequence shown here is derived from an EMBL/GenBank/DDBJ whole genome shotgun (WGS) entry which is preliminary data.</text>
</comment>
<protein>
    <submittedName>
        <fullName evidence="2">Uncharacterized protein</fullName>
    </submittedName>
</protein>
<accession>A0A9W9DXM4</accession>
<sequence>MHMRGLPSDSNRFTKMKTERSLRARQDGRSVFGSIVGRPSAYVVPSSYSRPELVRSVSSSSLRSTSATNHPDMSAKYNIRDTRTTIDFSIPPTTDLAHNHTTTTLGVSAEASLPTSLPLTCSSKSVIYFTCGNRVHFKNMQTNEDISLAL</sequence>
<evidence type="ECO:0000313" key="2">
    <source>
        <dbReference type="EMBL" id="KAJ4491019.1"/>
    </source>
</evidence>
<evidence type="ECO:0000313" key="3">
    <source>
        <dbReference type="Proteomes" id="UP001150266"/>
    </source>
</evidence>